<evidence type="ECO:0000313" key="4">
    <source>
        <dbReference type="EMBL" id="GER05024.1"/>
    </source>
</evidence>
<name>A0A5A7NBC9_9PROT</name>
<keyword evidence="2" id="KW-0472">Membrane</keyword>
<evidence type="ECO:0000256" key="2">
    <source>
        <dbReference type="SAM" id="Phobius"/>
    </source>
</evidence>
<keyword evidence="1" id="KW-0175">Coiled coil</keyword>
<dbReference type="Proteomes" id="UP000324996">
    <property type="component" value="Unassembled WGS sequence"/>
</dbReference>
<keyword evidence="5" id="KW-1185">Reference proteome</keyword>
<dbReference type="GO" id="GO:0071111">
    <property type="term" value="F:cyclic-guanylate-specific phosphodiesterase activity"/>
    <property type="evidence" value="ECO:0007669"/>
    <property type="project" value="InterPro"/>
</dbReference>
<feature type="coiled-coil region" evidence="1">
    <location>
        <begin position="63"/>
        <end position="90"/>
    </location>
</feature>
<dbReference type="SUPFAM" id="SSF141868">
    <property type="entry name" value="EAL domain-like"/>
    <property type="match status" value="1"/>
</dbReference>
<dbReference type="PANTHER" id="PTHR33121:SF79">
    <property type="entry name" value="CYCLIC DI-GMP PHOSPHODIESTERASE PDED-RELATED"/>
    <property type="match status" value="1"/>
</dbReference>
<sequence length="406" mass="45641">MSEGRRDSMTIFLSFLVFFSLLATAIAATLIVPSYAAWPQSLVALVAFSLLAAFVVLLMLLNRRHVDKRLAGLERSIDRLARESDRLALRVTSVDRNSDQDDEKSGDMIREMRVLQTLLGQIIGRSGVGLRKGDINIDAVLKGAAVTKAARDTLPPEIEADILTVVQGALSENRVDLYLQPTVALPSRRPQYYECFSRVRGEHDEVIYPQQYLPVAESSGLIGTLDNLLLFRCIQLVRKLGPRRPNVKFFCNISSASVLDEDFFPQFIDYMASNTELAERLVFEFPQADLQALDRKTRNRLIALGDRGYAFCMDHVTSVRLDPSELKSWNIRFVKIDADLLLGDKIDIHPADIRRSLKKQGIDLIAARVEDENQVPELLDLDVSFAQGYVFGKPRLNREDAGTEDE</sequence>
<comment type="caution">
    <text evidence="4">The sequence shown here is derived from an EMBL/GenBank/DDBJ whole genome shotgun (WGS) entry which is preliminary data.</text>
</comment>
<feature type="domain" description="EAL" evidence="3">
    <location>
        <begin position="159"/>
        <end position="406"/>
    </location>
</feature>
<dbReference type="Pfam" id="PF00563">
    <property type="entry name" value="EAL"/>
    <property type="match status" value="1"/>
</dbReference>
<feature type="transmembrane region" description="Helical" evidence="2">
    <location>
        <begin position="37"/>
        <end position="61"/>
    </location>
</feature>
<evidence type="ECO:0000256" key="1">
    <source>
        <dbReference type="SAM" id="Coils"/>
    </source>
</evidence>
<gene>
    <name evidence="4" type="ORF">JCM17846_27060</name>
</gene>
<accession>A0A5A7NBC9</accession>
<dbReference type="PANTHER" id="PTHR33121">
    <property type="entry name" value="CYCLIC DI-GMP PHOSPHODIESTERASE PDEF"/>
    <property type="match status" value="1"/>
</dbReference>
<organism evidence="4 5">
    <name type="scientific">Iodidimonas nitroreducens</name>
    <dbReference type="NCBI Taxonomy" id="1236968"/>
    <lineage>
        <taxon>Bacteria</taxon>
        <taxon>Pseudomonadati</taxon>
        <taxon>Pseudomonadota</taxon>
        <taxon>Alphaproteobacteria</taxon>
        <taxon>Iodidimonadales</taxon>
        <taxon>Iodidimonadaceae</taxon>
        <taxon>Iodidimonas</taxon>
    </lineage>
</organism>
<keyword evidence="2" id="KW-1133">Transmembrane helix</keyword>
<evidence type="ECO:0000259" key="3">
    <source>
        <dbReference type="PROSITE" id="PS50883"/>
    </source>
</evidence>
<reference evidence="4 5" key="1">
    <citation type="submission" date="2019-09" db="EMBL/GenBank/DDBJ databases">
        <title>NBRP : Genome information of microbial organism related human and environment.</title>
        <authorList>
            <person name="Hattori M."/>
            <person name="Oshima K."/>
            <person name="Inaba H."/>
            <person name="Suda W."/>
            <person name="Sakamoto M."/>
            <person name="Iino T."/>
            <person name="Kitahara M."/>
            <person name="Oshida Y."/>
            <person name="Iida T."/>
            <person name="Kudo T."/>
            <person name="Itoh T."/>
            <person name="Ohkuma M."/>
        </authorList>
    </citation>
    <scope>NUCLEOTIDE SEQUENCE [LARGE SCALE GENOMIC DNA]</scope>
    <source>
        <strain evidence="4 5">Q-1</strain>
    </source>
</reference>
<dbReference type="InterPro" id="IPR001633">
    <property type="entry name" value="EAL_dom"/>
</dbReference>
<dbReference type="InterPro" id="IPR050706">
    <property type="entry name" value="Cyclic-di-GMP_PDE-like"/>
</dbReference>
<dbReference type="AlphaFoldDB" id="A0A5A7NBC9"/>
<dbReference type="CDD" id="cd01948">
    <property type="entry name" value="EAL"/>
    <property type="match status" value="1"/>
</dbReference>
<dbReference type="PROSITE" id="PS50883">
    <property type="entry name" value="EAL"/>
    <property type="match status" value="1"/>
</dbReference>
<dbReference type="Gene3D" id="3.20.20.450">
    <property type="entry name" value="EAL domain"/>
    <property type="match status" value="1"/>
</dbReference>
<evidence type="ECO:0000313" key="5">
    <source>
        <dbReference type="Proteomes" id="UP000324996"/>
    </source>
</evidence>
<protein>
    <recommendedName>
        <fullName evidence="3">EAL domain-containing protein</fullName>
    </recommendedName>
</protein>
<proteinExistence type="predicted"/>
<keyword evidence="2" id="KW-0812">Transmembrane</keyword>
<dbReference type="SMART" id="SM00052">
    <property type="entry name" value="EAL"/>
    <property type="match status" value="1"/>
</dbReference>
<dbReference type="EMBL" id="BKCN01000016">
    <property type="protein sequence ID" value="GER05024.1"/>
    <property type="molecule type" value="Genomic_DNA"/>
</dbReference>
<dbReference type="InterPro" id="IPR035919">
    <property type="entry name" value="EAL_sf"/>
</dbReference>